<protein>
    <recommendedName>
        <fullName evidence="7">HTH myb-type domain-containing protein</fullName>
    </recommendedName>
</protein>
<dbReference type="SUPFAM" id="SSF46689">
    <property type="entry name" value="Homeodomain-like"/>
    <property type="match status" value="1"/>
</dbReference>
<feature type="domain" description="HTH myb-type" evidence="4">
    <location>
        <begin position="66"/>
        <end position="120"/>
    </location>
</feature>
<reference evidence="5 6" key="1">
    <citation type="submission" date="2019-09" db="EMBL/GenBank/DDBJ databases">
        <title>A chromosome-level genome assembly of the Chinese tupelo Nyssa sinensis.</title>
        <authorList>
            <person name="Yang X."/>
            <person name="Kang M."/>
            <person name="Yang Y."/>
            <person name="Xiong H."/>
            <person name="Wang M."/>
            <person name="Zhang Z."/>
            <person name="Wang Z."/>
            <person name="Wu H."/>
            <person name="Ma T."/>
            <person name="Liu J."/>
            <person name="Xi Z."/>
        </authorList>
    </citation>
    <scope>NUCLEOTIDE SEQUENCE [LARGE SCALE GENOMIC DNA]</scope>
    <source>
        <strain evidence="5">J267</strain>
        <tissue evidence="5">Leaf</tissue>
    </source>
</reference>
<dbReference type="PROSITE" id="PS50090">
    <property type="entry name" value="MYB_LIKE"/>
    <property type="match status" value="1"/>
</dbReference>
<dbReference type="InterPro" id="IPR001005">
    <property type="entry name" value="SANT/Myb"/>
</dbReference>
<dbReference type="SMART" id="SM00717">
    <property type="entry name" value="SANT"/>
    <property type="match status" value="1"/>
</dbReference>
<gene>
    <name evidence="5" type="ORF">F0562_031678</name>
</gene>
<dbReference type="GO" id="GO:0005634">
    <property type="term" value="C:nucleus"/>
    <property type="evidence" value="ECO:0007669"/>
    <property type="project" value="UniProtKB-SubCell"/>
</dbReference>
<dbReference type="GO" id="GO:0000981">
    <property type="term" value="F:DNA-binding transcription factor activity, RNA polymerase II-specific"/>
    <property type="evidence" value="ECO:0007669"/>
    <property type="project" value="TreeGrafter"/>
</dbReference>
<sequence length="155" mass="17621">MEEEKQNDLTLLNAAADGDCGVPDRGDVLLSRRWRWRLGLVAALLAEEFQGRSGKSCRLRWCNQLDPCVKRKPFTDEEDHIIIAAHAIHGNKWASIAKQLPGRTDNAIKNHWNSTLRRKCMELSRFKLASGNMLEEINLDRTRASSEETLSYGDT</sequence>
<dbReference type="Pfam" id="PF00249">
    <property type="entry name" value="Myb_DNA-binding"/>
    <property type="match status" value="1"/>
</dbReference>
<dbReference type="AlphaFoldDB" id="A0A5J5AUN4"/>
<dbReference type="PROSITE" id="PS51294">
    <property type="entry name" value="HTH_MYB"/>
    <property type="match status" value="1"/>
</dbReference>
<evidence type="ECO:0000259" key="4">
    <source>
        <dbReference type="PROSITE" id="PS51294"/>
    </source>
</evidence>
<dbReference type="OrthoDB" id="2143914at2759"/>
<dbReference type="PANTHER" id="PTHR45614:SF25">
    <property type="entry name" value="MYB PROTEIN"/>
    <property type="match status" value="1"/>
</dbReference>
<evidence type="ECO:0000259" key="3">
    <source>
        <dbReference type="PROSITE" id="PS50090"/>
    </source>
</evidence>
<dbReference type="Proteomes" id="UP000325577">
    <property type="component" value="Linkage Group LG18"/>
</dbReference>
<keyword evidence="2" id="KW-0539">Nucleus</keyword>
<name>A0A5J5AUN4_9ASTE</name>
<proteinExistence type="predicted"/>
<evidence type="ECO:0000313" key="5">
    <source>
        <dbReference type="EMBL" id="KAA8534129.1"/>
    </source>
</evidence>
<evidence type="ECO:0000313" key="6">
    <source>
        <dbReference type="Proteomes" id="UP000325577"/>
    </source>
</evidence>
<comment type="subcellular location">
    <subcellularLocation>
        <location evidence="1">Nucleus</location>
    </subcellularLocation>
</comment>
<feature type="domain" description="Myb-like" evidence="3">
    <location>
        <begin position="66"/>
        <end position="116"/>
    </location>
</feature>
<dbReference type="InterPro" id="IPR050560">
    <property type="entry name" value="MYB_TF"/>
</dbReference>
<dbReference type="FunFam" id="1.10.10.60:FF:000344">
    <property type="entry name" value="Transcription factor MYB44"/>
    <property type="match status" value="1"/>
</dbReference>
<dbReference type="InterPro" id="IPR009057">
    <property type="entry name" value="Homeodomain-like_sf"/>
</dbReference>
<dbReference type="CDD" id="cd00167">
    <property type="entry name" value="SANT"/>
    <property type="match status" value="1"/>
</dbReference>
<evidence type="ECO:0000256" key="2">
    <source>
        <dbReference type="ARBA" id="ARBA00023242"/>
    </source>
</evidence>
<keyword evidence="6" id="KW-1185">Reference proteome</keyword>
<organism evidence="5 6">
    <name type="scientific">Nyssa sinensis</name>
    <dbReference type="NCBI Taxonomy" id="561372"/>
    <lineage>
        <taxon>Eukaryota</taxon>
        <taxon>Viridiplantae</taxon>
        <taxon>Streptophyta</taxon>
        <taxon>Embryophyta</taxon>
        <taxon>Tracheophyta</taxon>
        <taxon>Spermatophyta</taxon>
        <taxon>Magnoliopsida</taxon>
        <taxon>eudicotyledons</taxon>
        <taxon>Gunneridae</taxon>
        <taxon>Pentapetalae</taxon>
        <taxon>asterids</taxon>
        <taxon>Cornales</taxon>
        <taxon>Nyssaceae</taxon>
        <taxon>Nyssa</taxon>
    </lineage>
</organism>
<dbReference type="Gene3D" id="1.10.10.60">
    <property type="entry name" value="Homeodomain-like"/>
    <property type="match status" value="2"/>
</dbReference>
<dbReference type="InterPro" id="IPR017930">
    <property type="entry name" value="Myb_dom"/>
</dbReference>
<accession>A0A5J5AUN4</accession>
<evidence type="ECO:0000256" key="1">
    <source>
        <dbReference type="ARBA" id="ARBA00004123"/>
    </source>
</evidence>
<evidence type="ECO:0008006" key="7">
    <source>
        <dbReference type="Google" id="ProtNLM"/>
    </source>
</evidence>
<dbReference type="EMBL" id="CM018041">
    <property type="protein sequence ID" value="KAA8534129.1"/>
    <property type="molecule type" value="Genomic_DNA"/>
</dbReference>
<dbReference type="GO" id="GO:0000978">
    <property type="term" value="F:RNA polymerase II cis-regulatory region sequence-specific DNA binding"/>
    <property type="evidence" value="ECO:0007669"/>
    <property type="project" value="TreeGrafter"/>
</dbReference>
<dbReference type="PANTHER" id="PTHR45614">
    <property type="entry name" value="MYB PROTEIN-RELATED"/>
    <property type="match status" value="1"/>
</dbReference>